<organism evidence="1 2">
    <name type="scientific">Vagococcus carniphilus</name>
    <dbReference type="NCBI Taxonomy" id="218144"/>
    <lineage>
        <taxon>Bacteria</taxon>
        <taxon>Bacillati</taxon>
        <taxon>Bacillota</taxon>
        <taxon>Bacilli</taxon>
        <taxon>Lactobacillales</taxon>
        <taxon>Enterococcaceae</taxon>
        <taxon>Vagococcus</taxon>
    </lineage>
</organism>
<dbReference type="EMBL" id="JARQBZ010000015">
    <property type="protein sequence ID" value="MDT2834223.1"/>
    <property type="molecule type" value="Genomic_DNA"/>
</dbReference>
<dbReference type="AlphaFoldDB" id="A0AAW8U3V8"/>
<name>A0AAW8U3V8_9ENTE</name>
<dbReference type="Pfam" id="PF06042">
    <property type="entry name" value="NTP_transf_6"/>
    <property type="match status" value="1"/>
</dbReference>
<evidence type="ECO:0000313" key="2">
    <source>
        <dbReference type="Proteomes" id="UP001268577"/>
    </source>
</evidence>
<proteinExistence type="predicted"/>
<reference evidence="1" key="1">
    <citation type="submission" date="2023-03" db="EMBL/GenBank/DDBJ databases">
        <authorList>
            <person name="Shen W."/>
            <person name="Cai J."/>
        </authorList>
    </citation>
    <scope>NUCLEOTIDE SEQUENCE</scope>
    <source>
        <strain evidence="1">P96-3</strain>
    </source>
</reference>
<dbReference type="RefSeq" id="WP_311875319.1">
    <property type="nucleotide sequence ID" value="NZ_JARQBZ010000015.1"/>
</dbReference>
<accession>A0AAW8U3V8</accession>
<dbReference type="Proteomes" id="UP001268577">
    <property type="component" value="Unassembled WGS sequence"/>
</dbReference>
<sequence>MNRDTEKLISSNKDLMRILTIIDSLDLADCWLCAGTIRNFLWDVFSNQEVKLITDVDVVFYDPLISYEETCLMEQKLIETYPDYDWELKNQVYMHYHNPNAKEYLSSRDAIFKFPEQCTAIGARLNTSKKVELFMPYGTHDLTHFVVQPTPFFLEDDERMKLYVERVTTKAWHKKWPCLKIILPD</sequence>
<dbReference type="PANTHER" id="PTHR39166">
    <property type="entry name" value="BLL1166 PROTEIN"/>
    <property type="match status" value="1"/>
</dbReference>
<gene>
    <name evidence="1" type="ORF">P7H70_09135</name>
</gene>
<evidence type="ECO:0000313" key="1">
    <source>
        <dbReference type="EMBL" id="MDT2834223.1"/>
    </source>
</evidence>
<protein>
    <submittedName>
        <fullName evidence="1">Nucleotidyltransferase family protein</fullName>
    </submittedName>
</protein>
<comment type="caution">
    <text evidence="1">The sequence shown here is derived from an EMBL/GenBank/DDBJ whole genome shotgun (WGS) entry which is preliminary data.</text>
</comment>
<dbReference type="PANTHER" id="PTHR39166:SF1">
    <property type="entry name" value="BLL1166 PROTEIN"/>
    <property type="match status" value="1"/>
</dbReference>
<dbReference type="InterPro" id="IPR009267">
    <property type="entry name" value="NTP_transf_6"/>
</dbReference>